<feature type="compositionally biased region" description="Polar residues" evidence="5">
    <location>
        <begin position="168"/>
        <end position="182"/>
    </location>
</feature>
<dbReference type="InterPro" id="IPR000571">
    <property type="entry name" value="Znf_CCCH"/>
</dbReference>
<feature type="region of interest" description="Disordered" evidence="5">
    <location>
        <begin position="796"/>
        <end position="848"/>
    </location>
</feature>
<dbReference type="PANTHER" id="PTHR12460">
    <property type="entry name" value="CYCLIN-DEPENDENT KINASE INHIBITOR-RELATED PROTEIN"/>
    <property type="match status" value="1"/>
</dbReference>
<feature type="compositionally biased region" description="Low complexity" evidence="5">
    <location>
        <begin position="183"/>
        <end position="196"/>
    </location>
</feature>
<dbReference type="Proteomes" id="UP001175261">
    <property type="component" value="Unassembled WGS sequence"/>
</dbReference>
<organism evidence="7 8">
    <name type="scientific">Sarocladium strictum</name>
    <name type="common">Black bundle disease fungus</name>
    <name type="synonym">Acremonium strictum</name>
    <dbReference type="NCBI Taxonomy" id="5046"/>
    <lineage>
        <taxon>Eukaryota</taxon>
        <taxon>Fungi</taxon>
        <taxon>Dikarya</taxon>
        <taxon>Ascomycota</taxon>
        <taxon>Pezizomycotina</taxon>
        <taxon>Sordariomycetes</taxon>
        <taxon>Hypocreomycetidae</taxon>
        <taxon>Hypocreales</taxon>
        <taxon>Sarocladiaceae</taxon>
        <taxon>Sarocladium</taxon>
    </lineage>
</organism>
<dbReference type="EMBL" id="JAPDFR010000004">
    <property type="protein sequence ID" value="KAK0387325.1"/>
    <property type="molecule type" value="Genomic_DNA"/>
</dbReference>
<feature type="compositionally biased region" description="Low complexity" evidence="5">
    <location>
        <begin position="806"/>
        <end position="823"/>
    </location>
</feature>
<feature type="compositionally biased region" description="Basic and acidic residues" evidence="5">
    <location>
        <begin position="514"/>
        <end position="533"/>
    </location>
</feature>
<feature type="compositionally biased region" description="Basic and acidic residues" evidence="5">
    <location>
        <begin position="824"/>
        <end position="834"/>
    </location>
</feature>
<keyword evidence="1 4" id="KW-0479">Metal-binding</keyword>
<name>A0AA39GH97_SARSR</name>
<dbReference type="GO" id="GO:0008270">
    <property type="term" value="F:zinc ion binding"/>
    <property type="evidence" value="ECO:0007669"/>
    <property type="project" value="UniProtKB-KW"/>
</dbReference>
<feature type="compositionally biased region" description="Pro residues" evidence="5">
    <location>
        <begin position="1016"/>
        <end position="1027"/>
    </location>
</feature>
<dbReference type="SUPFAM" id="SSF90229">
    <property type="entry name" value="CCCH zinc finger"/>
    <property type="match status" value="1"/>
</dbReference>
<dbReference type="InterPro" id="IPR041367">
    <property type="entry name" value="Znf-CCCH_4"/>
</dbReference>
<dbReference type="PANTHER" id="PTHR12460:SF0">
    <property type="entry name" value="CID DOMAIN-CONTAINING PROTEIN-RELATED"/>
    <property type="match status" value="1"/>
</dbReference>
<feature type="region of interest" description="Disordered" evidence="5">
    <location>
        <begin position="860"/>
        <end position="886"/>
    </location>
</feature>
<evidence type="ECO:0000256" key="2">
    <source>
        <dbReference type="ARBA" id="ARBA00022771"/>
    </source>
</evidence>
<evidence type="ECO:0000256" key="3">
    <source>
        <dbReference type="ARBA" id="ARBA00022833"/>
    </source>
</evidence>
<feature type="compositionally biased region" description="Polar residues" evidence="5">
    <location>
        <begin position="204"/>
        <end position="214"/>
    </location>
</feature>
<feature type="compositionally biased region" description="Polar residues" evidence="5">
    <location>
        <begin position="256"/>
        <end position="281"/>
    </location>
</feature>
<keyword evidence="3 4" id="KW-0862">Zinc</keyword>
<dbReference type="InterPro" id="IPR036855">
    <property type="entry name" value="Znf_CCCH_sf"/>
</dbReference>
<feature type="compositionally biased region" description="Low complexity" evidence="5">
    <location>
        <begin position="837"/>
        <end position="848"/>
    </location>
</feature>
<feature type="compositionally biased region" description="Basic and acidic residues" evidence="5">
    <location>
        <begin position="870"/>
        <end position="885"/>
    </location>
</feature>
<feature type="compositionally biased region" description="Basic and acidic residues" evidence="5">
    <location>
        <begin position="916"/>
        <end position="936"/>
    </location>
</feature>
<comment type="caution">
    <text evidence="7">The sequence shown here is derived from an EMBL/GenBank/DDBJ whole genome shotgun (WGS) entry which is preliminary data.</text>
</comment>
<feature type="region of interest" description="Disordered" evidence="5">
    <location>
        <begin position="157"/>
        <end position="281"/>
    </location>
</feature>
<feature type="region of interest" description="Disordered" evidence="5">
    <location>
        <begin position="316"/>
        <end position="336"/>
    </location>
</feature>
<dbReference type="Gene3D" id="4.10.1000.10">
    <property type="entry name" value="Zinc finger, CCCH-type"/>
    <property type="match status" value="1"/>
</dbReference>
<dbReference type="GO" id="GO:0031124">
    <property type="term" value="P:mRNA 3'-end processing"/>
    <property type="evidence" value="ECO:0007669"/>
    <property type="project" value="TreeGrafter"/>
</dbReference>
<evidence type="ECO:0000256" key="4">
    <source>
        <dbReference type="PROSITE-ProRule" id="PRU00723"/>
    </source>
</evidence>
<feature type="compositionally biased region" description="Acidic residues" evidence="5">
    <location>
        <begin position="946"/>
        <end position="955"/>
    </location>
</feature>
<feature type="region of interest" description="Disordered" evidence="5">
    <location>
        <begin position="88"/>
        <end position="107"/>
    </location>
</feature>
<dbReference type="PROSITE" id="PS50103">
    <property type="entry name" value="ZF_C3H1"/>
    <property type="match status" value="1"/>
</dbReference>
<proteinExistence type="predicted"/>
<accession>A0AA39GH97</accession>
<keyword evidence="2 4" id="KW-0863">Zinc-finger</keyword>
<dbReference type="GO" id="GO:0000993">
    <property type="term" value="F:RNA polymerase II complex binding"/>
    <property type="evidence" value="ECO:0007669"/>
    <property type="project" value="TreeGrafter"/>
</dbReference>
<feature type="region of interest" description="Disordered" evidence="5">
    <location>
        <begin position="1"/>
        <end position="49"/>
    </location>
</feature>
<reference evidence="7" key="1">
    <citation type="submission" date="2022-10" db="EMBL/GenBank/DDBJ databases">
        <title>Determination and structural analysis of whole genome sequence of Sarocladium strictum F4-1.</title>
        <authorList>
            <person name="Hu L."/>
            <person name="Jiang Y."/>
        </authorList>
    </citation>
    <scope>NUCLEOTIDE SEQUENCE</scope>
    <source>
        <strain evidence="7">F4-1</strain>
    </source>
</reference>
<feature type="compositionally biased region" description="Basic and acidic residues" evidence="5">
    <location>
        <begin position="1345"/>
        <end position="1357"/>
    </location>
</feature>
<sequence length="1413" mass="155164">MQSWQGMPGQPGADGQQNPAQDDVSWQQGYAFAQGGEHFDPSQDWSQSIAGQIPYQHLDAQDSANFFEAHPQHHQNGTYLSENVHSQEPAFQGAPSPLDFSHQYQQTAREAIDPSFESMHPDLYAHQGKVGIHTSQQQALPHEQQAFQEREYGFLQSGDRSYGDVGSQAYSQTHAPSHTPVSQQLQHTHPGQQQTGASKRQSRHPSAQHQQDFSQPGVYPPAQANGHPTHLPPGAQINFLAQQQPPQHEEQHPQAGFSQAQFTPSNTVGLQQHPSHGQNVPHIQQLPAASNHPVTSQVIATGSPQVHQVDSPVGQSALIEAQPKKRKRTVKSVPEAPSSDVISFQLDSHIDNSTSKLAEIDSLPPPQPTTEEVELINKFNKRTKAAKAKFPAINGLPYLVHGGMVTLPMPKSFDKLAPLVALPPRSGKRVVPELDYELPCQIQGRFSSQYQPSADKAGLDERKVEAQALLDEYDRSMRAIGKRQPKYTEYPHAFKEQLKADEANKNKAGKKAKKDGESSQRSKPIRSESRPSDPVEAAAWDAIGIVHIEPSVTRSSSLIATRVQQTGDFFIKLRGEMNRAKQELDQATTDKAPEMEISNLTKEYELKKKILYQALDAVIEHADDAVLDNLSGHQKLISSLVNVLISCIKAGDFSGKLPKVALELFTQMPMTRKIAETTNFETVRKRFAEKGDDEAKDLAKEIAIKVRKALKSAESESGGGYAGTSAANRTKAVVTKTIDGANAKRGRDEDGTDGRSVKKVIVEAGSGSLSKKLAPVKTSGPSMTKVAVAKTAPSSILPGKSRLTTKPAAKAAESAKAEGPSSAAKDEPKTEAKKPASKPASSASSSLSGIGSLLASINTPKAEASVATPKEVKRTDSLETPEQRAKRLRKEARRKLRVSWKPEGELVKIKIFEKEDSEDEGRAHNMTKDAADDRSEGMVLKQRADIDEDDEDDDIPYQPWEEPTLGVWTALPEETRNKNYVTRGGNVTFTTEEQEKIREREMRELMAFYQDVDDIPPSPKSPVPEPALPNGSVAVSFPSDNKFSEIHLRWRDEKQMGPDGALYAATRRLDARQGPGNKLDTILGRLHGSAPKVMQASPQPQQDSFTPSNAPLLMGAAAEEQLLAWLTSEKTRQWRDPQPSPGELRAYHYVDPETRLAGTAIEALVRYLAPKPYPVTSPPDWLLSDEERVREWWLGYNKEVAARQKKLEEERARVAAQAHALLAAAGAQTQGQQASNPDWLAWFAAQQQPQAQQPQAQQQASYEALLQQVAGGQQPAPAAAAIPQIHDDQLQSILAAINQPGQPQAPTFPASNSTEDPVQKYLAQLAQGNQHQSGGAVPPPPPSADRSREREWDRDWDRGDDDDRDYKSDGKGKKTRTLPPHKPINKALIGTKPCTFWQQGKCARGDKCTFRHD</sequence>
<feature type="region of interest" description="Disordered" evidence="5">
    <location>
        <begin position="500"/>
        <end position="534"/>
    </location>
</feature>
<feature type="region of interest" description="Disordered" evidence="5">
    <location>
        <begin position="1012"/>
        <end position="1036"/>
    </location>
</feature>
<feature type="compositionally biased region" description="Polar residues" evidence="5">
    <location>
        <begin position="15"/>
        <end position="28"/>
    </location>
</feature>
<feature type="region of interest" description="Disordered" evidence="5">
    <location>
        <begin position="916"/>
        <end position="966"/>
    </location>
</feature>
<feature type="zinc finger region" description="C3H1-type" evidence="4">
    <location>
        <begin position="1388"/>
        <end position="1413"/>
    </location>
</feature>
<dbReference type="Pfam" id="PF18044">
    <property type="entry name" value="zf-CCCH_4"/>
    <property type="match status" value="1"/>
</dbReference>
<protein>
    <recommendedName>
        <fullName evidence="6">C3H1-type domain-containing protein</fullName>
    </recommendedName>
</protein>
<feature type="domain" description="C3H1-type" evidence="6">
    <location>
        <begin position="1388"/>
        <end position="1413"/>
    </location>
</feature>
<feature type="region of interest" description="Disordered" evidence="5">
    <location>
        <begin position="1327"/>
        <end position="1384"/>
    </location>
</feature>
<evidence type="ECO:0000256" key="5">
    <source>
        <dbReference type="SAM" id="MobiDB-lite"/>
    </source>
</evidence>
<keyword evidence="8" id="KW-1185">Reference proteome</keyword>
<evidence type="ECO:0000313" key="8">
    <source>
        <dbReference type="Proteomes" id="UP001175261"/>
    </source>
</evidence>
<gene>
    <name evidence="7" type="ORF">NLU13_5638</name>
</gene>
<evidence type="ECO:0000313" key="7">
    <source>
        <dbReference type="EMBL" id="KAK0387325.1"/>
    </source>
</evidence>
<evidence type="ECO:0000256" key="1">
    <source>
        <dbReference type="ARBA" id="ARBA00022723"/>
    </source>
</evidence>
<evidence type="ECO:0000259" key="6">
    <source>
        <dbReference type="PROSITE" id="PS50103"/>
    </source>
</evidence>